<feature type="region of interest" description="Disordered" evidence="1">
    <location>
        <begin position="1"/>
        <end position="32"/>
    </location>
</feature>
<dbReference type="AlphaFoldDB" id="A0A0R3TUS0"/>
<proteinExistence type="predicted"/>
<reference evidence="4" key="1">
    <citation type="submission" date="2017-02" db="UniProtKB">
        <authorList>
            <consortium name="WormBaseParasite"/>
        </authorList>
    </citation>
    <scope>IDENTIFICATION</scope>
</reference>
<organism evidence="4">
    <name type="scientific">Rodentolepis nana</name>
    <name type="common">Dwarf tapeworm</name>
    <name type="synonym">Hymenolepis nana</name>
    <dbReference type="NCBI Taxonomy" id="102285"/>
    <lineage>
        <taxon>Eukaryota</taxon>
        <taxon>Metazoa</taxon>
        <taxon>Spiralia</taxon>
        <taxon>Lophotrochozoa</taxon>
        <taxon>Platyhelminthes</taxon>
        <taxon>Cestoda</taxon>
        <taxon>Eucestoda</taxon>
        <taxon>Cyclophyllidea</taxon>
        <taxon>Hymenolepididae</taxon>
        <taxon>Rodentolepis</taxon>
    </lineage>
</organism>
<evidence type="ECO:0000313" key="4">
    <source>
        <dbReference type="WBParaSite" id="HNAJ_0001152501-mRNA-1"/>
    </source>
</evidence>
<keyword evidence="3" id="KW-1185">Reference proteome</keyword>
<gene>
    <name evidence="2" type="ORF">HNAJ_LOCUS11515</name>
</gene>
<reference evidence="2 3" key="2">
    <citation type="submission" date="2018-11" db="EMBL/GenBank/DDBJ databases">
        <authorList>
            <consortium name="Pathogen Informatics"/>
        </authorList>
    </citation>
    <scope>NUCLEOTIDE SEQUENCE [LARGE SCALE GENOMIC DNA]</scope>
</reference>
<protein>
    <submittedName>
        <fullName evidence="2 4">Uncharacterized protein</fullName>
    </submittedName>
</protein>
<accession>A0A0R3TUS0</accession>
<dbReference type="EMBL" id="UZAE01013616">
    <property type="protein sequence ID" value="VDO10616.1"/>
    <property type="molecule type" value="Genomic_DNA"/>
</dbReference>
<evidence type="ECO:0000313" key="2">
    <source>
        <dbReference type="EMBL" id="VDO10616.1"/>
    </source>
</evidence>
<evidence type="ECO:0000313" key="3">
    <source>
        <dbReference type="Proteomes" id="UP000278807"/>
    </source>
</evidence>
<sequence>MENGRRFEQAPTTSTRIGHERPNSTSLFTDDPFDLQEGQRLFPFSKRLGDVGEAKENQIPIGVAAEDSTTNDSIRLERVPMSRRQHL</sequence>
<name>A0A0R3TUS0_RODNA</name>
<dbReference type="Proteomes" id="UP000278807">
    <property type="component" value="Unassembled WGS sequence"/>
</dbReference>
<evidence type="ECO:0000256" key="1">
    <source>
        <dbReference type="SAM" id="MobiDB-lite"/>
    </source>
</evidence>
<dbReference type="WBParaSite" id="HNAJ_0001152501-mRNA-1">
    <property type="protein sequence ID" value="HNAJ_0001152501-mRNA-1"/>
    <property type="gene ID" value="HNAJ_0001152501"/>
</dbReference>